<dbReference type="PANTHER" id="PTHR17490">
    <property type="entry name" value="SUA5"/>
    <property type="match status" value="1"/>
</dbReference>
<organism evidence="16 17">
    <name type="scientific">Novosphingobium arvoryzae</name>
    <dbReference type="NCBI Taxonomy" id="1256514"/>
    <lineage>
        <taxon>Bacteria</taxon>
        <taxon>Pseudomonadati</taxon>
        <taxon>Pseudomonadota</taxon>
        <taxon>Alphaproteobacteria</taxon>
        <taxon>Sphingomonadales</taxon>
        <taxon>Sphingomonadaceae</taxon>
        <taxon>Novosphingobium</taxon>
    </lineage>
</organism>
<dbReference type="GO" id="GO:0000049">
    <property type="term" value="F:tRNA binding"/>
    <property type="evidence" value="ECO:0007669"/>
    <property type="project" value="TreeGrafter"/>
</dbReference>
<evidence type="ECO:0000256" key="9">
    <source>
        <dbReference type="ARBA" id="ARBA00022741"/>
    </source>
</evidence>
<dbReference type="Gene3D" id="3.40.50.11030">
    <property type="entry name" value="Threonylcarbamoyl-AMP synthase, C-terminal domain"/>
    <property type="match status" value="1"/>
</dbReference>
<keyword evidence="10 13" id="KW-0067">ATP-binding</keyword>
<evidence type="ECO:0000256" key="2">
    <source>
        <dbReference type="ARBA" id="ARBA00007663"/>
    </source>
</evidence>
<dbReference type="Proteomes" id="UP000634139">
    <property type="component" value="Unassembled WGS sequence"/>
</dbReference>
<feature type="domain" description="YrdC-like" evidence="15">
    <location>
        <begin position="60"/>
        <end position="248"/>
    </location>
</feature>
<dbReference type="GO" id="GO:0005524">
    <property type="term" value="F:ATP binding"/>
    <property type="evidence" value="ECO:0007669"/>
    <property type="project" value="UniProtKB-UniRule"/>
</dbReference>
<comment type="similarity">
    <text evidence="2 13">Belongs to the SUA5 family.</text>
</comment>
<dbReference type="InterPro" id="IPR005145">
    <property type="entry name" value="Sua5_C"/>
</dbReference>
<gene>
    <name evidence="16" type="ORF">GCM10011617_00650</name>
</gene>
<evidence type="ECO:0000256" key="7">
    <source>
        <dbReference type="ARBA" id="ARBA00022694"/>
    </source>
</evidence>
<keyword evidence="9 13" id="KW-0547">Nucleotide-binding</keyword>
<evidence type="ECO:0000256" key="14">
    <source>
        <dbReference type="PIRSR" id="PIRSR004930-1"/>
    </source>
</evidence>
<feature type="binding site" evidence="14">
    <location>
        <position position="105"/>
    </location>
    <ligand>
        <name>ATP</name>
        <dbReference type="ChEBI" id="CHEBI:30616"/>
    </ligand>
</feature>
<evidence type="ECO:0000256" key="10">
    <source>
        <dbReference type="ARBA" id="ARBA00022840"/>
    </source>
</evidence>
<dbReference type="InterPro" id="IPR050156">
    <property type="entry name" value="TC-AMP_synthase_SUA5"/>
</dbReference>
<evidence type="ECO:0000256" key="6">
    <source>
        <dbReference type="ARBA" id="ARBA00022679"/>
    </source>
</evidence>
<dbReference type="InterPro" id="IPR038385">
    <property type="entry name" value="Sua5/YwlC_C"/>
</dbReference>
<comment type="function">
    <text evidence="13">Required for the formation of a threonylcarbamoyl group on adenosine at position 37 (t(6)A37) in tRNAs that read codons beginning with adenine.</text>
</comment>
<keyword evidence="7 13" id="KW-0819">tRNA processing</keyword>
<dbReference type="GO" id="GO:0006450">
    <property type="term" value="P:regulation of translational fidelity"/>
    <property type="evidence" value="ECO:0007669"/>
    <property type="project" value="TreeGrafter"/>
</dbReference>
<dbReference type="PIRSF" id="PIRSF004930">
    <property type="entry name" value="Tln_factor_SUA5"/>
    <property type="match status" value="1"/>
</dbReference>
<accession>A0A918R5J1</accession>
<feature type="binding site" evidence="14">
    <location>
        <position position="229"/>
    </location>
    <ligand>
        <name>L-threonine</name>
        <dbReference type="ChEBI" id="CHEBI:57926"/>
    </ligand>
</feature>
<feature type="binding site" evidence="14">
    <location>
        <position position="189"/>
    </location>
    <ligand>
        <name>L-threonine</name>
        <dbReference type="ChEBI" id="CHEBI:57926"/>
    </ligand>
</feature>
<dbReference type="Pfam" id="PF03481">
    <property type="entry name" value="Sua5_C"/>
    <property type="match status" value="1"/>
</dbReference>
<keyword evidence="6 13" id="KW-0808">Transferase</keyword>
<feature type="binding site" evidence="14">
    <location>
        <position position="165"/>
    </location>
    <ligand>
        <name>ATP</name>
        <dbReference type="ChEBI" id="CHEBI:30616"/>
    </ligand>
</feature>
<dbReference type="InterPro" id="IPR006070">
    <property type="entry name" value="Sua5-like_dom"/>
</dbReference>
<keyword evidence="17" id="KW-1185">Reference proteome</keyword>
<dbReference type="PROSITE" id="PS51163">
    <property type="entry name" value="YRDC"/>
    <property type="match status" value="1"/>
</dbReference>
<dbReference type="Pfam" id="PF01300">
    <property type="entry name" value="Sua5_yciO_yrdC"/>
    <property type="match status" value="1"/>
</dbReference>
<reference evidence="16" key="1">
    <citation type="journal article" date="2014" name="Int. J. Syst. Evol. Microbiol.">
        <title>Complete genome sequence of Corynebacterium casei LMG S-19264T (=DSM 44701T), isolated from a smear-ripened cheese.</title>
        <authorList>
            <consortium name="US DOE Joint Genome Institute (JGI-PGF)"/>
            <person name="Walter F."/>
            <person name="Albersmeier A."/>
            <person name="Kalinowski J."/>
            <person name="Ruckert C."/>
        </authorList>
    </citation>
    <scope>NUCLEOTIDE SEQUENCE</scope>
    <source>
        <strain evidence="16">KCTC 32422</strain>
    </source>
</reference>
<feature type="binding site" evidence="14">
    <location>
        <position position="169"/>
    </location>
    <ligand>
        <name>L-threonine</name>
        <dbReference type="ChEBI" id="CHEBI:57926"/>
    </ligand>
</feature>
<evidence type="ECO:0000256" key="3">
    <source>
        <dbReference type="ARBA" id="ARBA00012584"/>
    </source>
</evidence>
<feature type="binding site" evidence="14">
    <location>
        <position position="279"/>
    </location>
    <ligand>
        <name>ATP</name>
        <dbReference type="ChEBI" id="CHEBI:30616"/>
    </ligand>
</feature>
<evidence type="ECO:0000256" key="5">
    <source>
        <dbReference type="ARBA" id="ARBA00022490"/>
    </source>
</evidence>
<dbReference type="InterPro" id="IPR010923">
    <property type="entry name" value="T(6)A37_SUA5"/>
</dbReference>
<dbReference type="PANTHER" id="PTHR17490:SF16">
    <property type="entry name" value="THREONYLCARBAMOYL-AMP SYNTHASE"/>
    <property type="match status" value="1"/>
</dbReference>
<evidence type="ECO:0000256" key="13">
    <source>
        <dbReference type="PIRNR" id="PIRNR004930"/>
    </source>
</evidence>
<protein>
    <recommendedName>
        <fullName evidence="4 13">Threonylcarbamoyl-AMP synthase</fullName>
        <shortName evidence="13">TC-AMP synthase</shortName>
        <ecNumber evidence="3 13">2.7.7.87</ecNumber>
    </recommendedName>
    <alternativeName>
        <fullName evidence="11 13">L-threonylcarbamoyladenylate synthase</fullName>
    </alternativeName>
</protein>
<proteinExistence type="inferred from homology"/>
<dbReference type="SUPFAM" id="SSF55821">
    <property type="entry name" value="YrdC/RibB"/>
    <property type="match status" value="1"/>
</dbReference>
<name>A0A918R5J1_9SPHN</name>
<evidence type="ECO:0000313" key="17">
    <source>
        <dbReference type="Proteomes" id="UP000634139"/>
    </source>
</evidence>
<dbReference type="AlphaFoldDB" id="A0A918R5J1"/>
<reference evidence="16" key="2">
    <citation type="submission" date="2020-09" db="EMBL/GenBank/DDBJ databases">
        <authorList>
            <person name="Sun Q."/>
            <person name="Kim S."/>
        </authorList>
    </citation>
    <scope>NUCLEOTIDE SEQUENCE</scope>
    <source>
        <strain evidence="16">KCTC 32422</strain>
    </source>
</reference>
<evidence type="ECO:0000256" key="8">
    <source>
        <dbReference type="ARBA" id="ARBA00022695"/>
    </source>
</evidence>
<dbReference type="GO" id="GO:0008033">
    <property type="term" value="P:tRNA processing"/>
    <property type="evidence" value="ECO:0007669"/>
    <property type="project" value="UniProtKB-KW"/>
</dbReference>
<dbReference type="EC" id="2.7.7.87" evidence="3 13"/>
<feature type="binding site" evidence="14">
    <location>
        <position position="199"/>
    </location>
    <ligand>
        <name>ATP</name>
        <dbReference type="ChEBI" id="CHEBI:30616"/>
    </ligand>
</feature>
<dbReference type="EMBL" id="BMZD01000001">
    <property type="protein sequence ID" value="GGZ86073.1"/>
    <property type="molecule type" value="Genomic_DNA"/>
</dbReference>
<keyword evidence="5 13" id="KW-0963">Cytoplasm</keyword>
<dbReference type="GO" id="GO:0061710">
    <property type="term" value="F:L-threonylcarbamoyladenylate synthase"/>
    <property type="evidence" value="ECO:0007669"/>
    <property type="project" value="UniProtKB-EC"/>
</dbReference>
<dbReference type="GO" id="GO:0005737">
    <property type="term" value="C:cytoplasm"/>
    <property type="evidence" value="ECO:0007669"/>
    <property type="project" value="UniProtKB-SubCell"/>
</dbReference>
<dbReference type="GO" id="GO:0003725">
    <property type="term" value="F:double-stranded RNA binding"/>
    <property type="evidence" value="ECO:0007669"/>
    <property type="project" value="UniProtKB-UniRule"/>
</dbReference>
<comment type="catalytic activity">
    <reaction evidence="12 13">
        <text>L-threonine + hydrogencarbonate + ATP = L-threonylcarbamoyladenylate + diphosphate + H2O</text>
        <dbReference type="Rhea" id="RHEA:36407"/>
        <dbReference type="ChEBI" id="CHEBI:15377"/>
        <dbReference type="ChEBI" id="CHEBI:17544"/>
        <dbReference type="ChEBI" id="CHEBI:30616"/>
        <dbReference type="ChEBI" id="CHEBI:33019"/>
        <dbReference type="ChEBI" id="CHEBI:57926"/>
        <dbReference type="ChEBI" id="CHEBI:73682"/>
        <dbReference type="EC" id="2.7.7.87"/>
    </reaction>
</comment>
<dbReference type="InterPro" id="IPR017945">
    <property type="entry name" value="DHBP_synth_RibB-like_a/b_dom"/>
</dbReference>
<feature type="binding site" evidence="14">
    <location>
        <position position="82"/>
    </location>
    <ligand>
        <name>L-threonine</name>
        <dbReference type="ChEBI" id="CHEBI:57926"/>
    </ligand>
</feature>
<keyword evidence="8 13" id="KW-0548">Nucleotidyltransferase</keyword>
<feature type="binding site" evidence="14">
    <location>
        <position position="114"/>
    </location>
    <ligand>
        <name>L-threonine</name>
        <dbReference type="ChEBI" id="CHEBI:57926"/>
    </ligand>
</feature>
<evidence type="ECO:0000256" key="1">
    <source>
        <dbReference type="ARBA" id="ARBA00004496"/>
    </source>
</evidence>
<dbReference type="Gene3D" id="3.90.870.10">
    <property type="entry name" value="DHBP synthase"/>
    <property type="match status" value="1"/>
</dbReference>
<comment type="caution">
    <text evidence="16">The sequence shown here is derived from an EMBL/GenBank/DDBJ whole genome shotgun (WGS) entry which is preliminary data.</text>
</comment>
<dbReference type="NCBIfam" id="TIGR00057">
    <property type="entry name" value="L-threonylcarbamoyladenylate synthase"/>
    <property type="match status" value="1"/>
</dbReference>
<evidence type="ECO:0000259" key="15">
    <source>
        <dbReference type="PROSITE" id="PS51163"/>
    </source>
</evidence>
<evidence type="ECO:0000256" key="11">
    <source>
        <dbReference type="ARBA" id="ARBA00029774"/>
    </source>
</evidence>
<feature type="binding site" evidence="14">
    <location>
        <position position="244"/>
    </location>
    <ligand>
        <name>ATP</name>
        <dbReference type="ChEBI" id="CHEBI:30616"/>
    </ligand>
</feature>
<comment type="subcellular location">
    <subcellularLocation>
        <location evidence="1 13">Cytoplasm</location>
    </subcellularLocation>
</comment>
<evidence type="ECO:0000313" key="16">
    <source>
        <dbReference type="EMBL" id="GGZ86073.1"/>
    </source>
</evidence>
<feature type="binding site" evidence="14">
    <location>
        <position position="191"/>
    </location>
    <ligand>
        <name>ATP</name>
        <dbReference type="ChEBI" id="CHEBI:30616"/>
    </ligand>
</feature>
<evidence type="ECO:0000256" key="12">
    <source>
        <dbReference type="ARBA" id="ARBA00048366"/>
    </source>
</evidence>
<sequence length="361" mass="36556">MRGNFVDPGVHLDGQNLFGGGGSEFHRDASRFSLALLPSAYSEAAMSDKLQAPDVRLADAAGIAAAGAALRAGQLVAVPTETVYGLAARADSADAVAAIYRAKGRPDFNPLIVHVLDMAKAETIAVPDDRARKLAAAFWPGALTMVLPLREGARITPAVTAGLPTVALRCPAHPAMRAVLAESGLALAAPSANRSGAVSPTTPGHVIASLGDRVPLVLDGGACAAGIESTIVALRAEGGWQVLRPGPITEAQISAVLGQNADAVTSMGIEAPGQLASHYAPGKPVRLNAETAAADEFHIGFGAVPGDVTLSATGDLAEAAARLYDCLHQAAAATHARVAVAPVPQCGIGAAINDRLRRAAA</sequence>
<feature type="binding site" evidence="14">
    <location>
        <position position="109"/>
    </location>
    <ligand>
        <name>ATP</name>
        <dbReference type="ChEBI" id="CHEBI:30616"/>
    </ligand>
</feature>
<evidence type="ECO:0000256" key="4">
    <source>
        <dbReference type="ARBA" id="ARBA00015492"/>
    </source>
</evidence>